<gene>
    <name evidence="1" type="ORF">HYN49_04760</name>
</gene>
<protein>
    <submittedName>
        <fullName evidence="1">Uncharacterized protein</fullName>
    </submittedName>
</protein>
<dbReference type="KEGG" id="fpal:HYN49_04760"/>
<sequence>MVIVVPKAHCGASGVNVYVVVAVLSKAGDQVPVIPLFEVIGNAAKVPPEQIGATCVNVGATFGFTVMLMVVLKAHCPASGVKV</sequence>
<accession>A0A2S1SFT9</accession>
<organism evidence="1 2">
    <name type="scientific">Flavobacterium pallidum</name>
    <dbReference type="NCBI Taxonomy" id="2172098"/>
    <lineage>
        <taxon>Bacteria</taxon>
        <taxon>Pseudomonadati</taxon>
        <taxon>Bacteroidota</taxon>
        <taxon>Flavobacteriia</taxon>
        <taxon>Flavobacteriales</taxon>
        <taxon>Flavobacteriaceae</taxon>
        <taxon>Flavobacterium</taxon>
    </lineage>
</organism>
<dbReference type="EMBL" id="CP029187">
    <property type="protein sequence ID" value="AWI25260.1"/>
    <property type="molecule type" value="Genomic_DNA"/>
</dbReference>
<dbReference type="AlphaFoldDB" id="A0A2S1SFT9"/>
<name>A0A2S1SFT9_9FLAO</name>
<reference evidence="1 2" key="1">
    <citation type="submission" date="2018-05" db="EMBL/GenBank/DDBJ databases">
        <title>Genome sequencing of Flavobacterium sp. HYN0049.</title>
        <authorList>
            <person name="Yi H."/>
            <person name="Baek C."/>
        </authorList>
    </citation>
    <scope>NUCLEOTIDE SEQUENCE [LARGE SCALE GENOMIC DNA]</scope>
    <source>
        <strain evidence="1 2">HYN0049</strain>
    </source>
</reference>
<evidence type="ECO:0000313" key="2">
    <source>
        <dbReference type="Proteomes" id="UP000244937"/>
    </source>
</evidence>
<keyword evidence="2" id="KW-1185">Reference proteome</keyword>
<evidence type="ECO:0000313" key="1">
    <source>
        <dbReference type="EMBL" id="AWI25260.1"/>
    </source>
</evidence>
<proteinExistence type="predicted"/>
<dbReference type="Proteomes" id="UP000244937">
    <property type="component" value="Chromosome"/>
</dbReference>